<dbReference type="Proteomes" id="UP000290289">
    <property type="component" value="Chromosome 1"/>
</dbReference>
<sequence length="132" mass="14810">MMGDLLGNSRVSSQKQNSEGVCATILFLPSPSMFFLWLFVLTLLKPSGIVSINTSLSSLWLTLPIYGFVSLIFKKALALFMTSFKSPRVLLIIWHLLIEEFLIVTFTRPFDNSLALGFIGTLKLSEFAREQS</sequence>
<evidence type="ECO:0000313" key="2">
    <source>
        <dbReference type="EMBL" id="RXI07852.1"/>
    </source>
</evidence>
<evidence type="ECO:0000313" key="3">
    <source>
        <dbReference type="Proteomes" id="UP000290289"/>
    </source>
</evidence>
<keyword evidence="1" id="KW-0812">Transmembrane</keyword>
<feature type="transmembrane region" description="Helical" evidence="1">
    <location>
        <begin position="21"/>
        <end position="44"/>
    </location>
</feature>
<keyword evidence="1" id="KW-0472">Membrane</keyword>
<evidence type="ECO:0000256" key="1">
    <source>
        <dbReference type="SAM" id="Phobius"/>
    </source>
</evidence>
<keyword evidence="1" id="KW-1133">Transmembrane helix</keyword>
<comment type="caution">
    <text evidence="2">The sequence shown here is derived from an EMBL/GenBank/DDBJ whole genome shotgun (WGS) entry which is preliminary data.</text>
</comment>
<dbReference type="EMBL" id="RDQH01000327">
    <property type="protein sequence ID" value="RXI07852.1"/>
    <property type="molecule type" value="Genomic_DNA"/>
</dbReference>
<organism evidence="2 3">
    <name type="scientific">Malus domestica</name>
    <name type="common">Apple</name>
    <name type="synonym">Pyrus malus</name>
    <dbReference type="NCBI Taxonomy" id="3750"/>
    <lineage>
        <taxon>Eukaryota</taxon>
        <taxon>Viridiplantae</taxon>
        <taxon>Streptophyta</taxon>
        <taxon>Embryophyta</taxon>
        <taxon>Tracheophyta</taxon>
        <taxon>Spermatophyta</taxon>
        <taxon>Magnoliopsida</taxon>
        <taxon>eudicotyledons</taxon>
        <taxon>Gunneridae</taxon>
        <taxon>Pentapetalae</taxon>
        <taxon>rosids</taxon>
        <taxon>fabids</taxon>
        <taxon>Rosales</taxon>
        <taxon>Rosaceae</taxon>
        <taxon>Amygdaloideae</taxon>
        <taxon>Maleae</taxon>
        <taxon>Malus</taxon>
    </lineage>
</organism>
<protein>
    <submittedName>
        <fullName evidence="2">Uncharacterized protein</fullName>
    </submittedName>
</protein>
<dbReference type="AlphaFoldDB" id="A0A498KQ37"/>
<keyword evidence="3" id="KW-1185">Reference proteome</keyword>
<proteinExistence type="predicted"/>
<feature type="transmembrane region" description="Helical" evidence="1">
    <location>
        <begin position="56"/>
        <end position="77"/>
    </location>
</feature>
<name>A0A498KQ37_MALDO</name>
<gene>
    <name evidence="2" type="ORF">DVH24_014418</name>
</gene>
<reference evidence="2 3" key="1">
    <citation type="submission" date="2018-10" db="EMBL/GenBank/DDBJ databases">
        <title>A high-quality apple genome assembly.</title>
        <authorList>
            <person name="Hu J."/>
        </authorList>
    </citation>
    <scope>NUCLEOTIDE SEQUENCE [LARGE SCALE GENOMIC DNA]</scope>
    <source>
        <strain evidence="3">cv. HFTH1</strain>
        <tissue evidence="2">Young leaf</tissue>
    </source>
</reference>
<accession>A0A498KQ37</accession>